<dbReference type="RefSeq" id="XP_042560364.1">
    <property type="nucleotide sequence ID" value="XM_042704430.1"/>
</dbReference>
<dbReference type="PROSITE" id="PS50853">
    <property type="entry name" value="FN3"/>
    <property type="match status" value="1"/>
</dbReference>
<dbReference type="CDD" id="cd00063">
    <property type="entry name" value="FN3"/>
    <property type="match status" value="1"/>
</dbReference>
<dbReference type="PANTHER" id="PTHR48483">
    <property type="entry name" value="INTERLEUKIN-27 SUBUNIT BETA"/>
    <property type="match status" value="1"/>
</dbReference>
<feature type="domain" description="Fibronectin type-III" evidence="2">
    <location>
        <begin position="284"/>
        <end position="372"/>
    </location>
</feature>
<feature type="transmembrane region" description="Helical" evidence="1">
    <location>
        <begin position="383"/>
        <end position="405"/>
    </location>
</feature>
<dbReference type="GeneID" id="122128527"/>
<keyword evidence="1" id="KW-0472">Membrane</keyword>
<organism evidence="3 4">
    <name type="scientific">Clupea harengus</name>
    <name type="common">Atlantic herring</name>
    <dbReference type="NCBI Taxonomy" id="7950"/>
    <lineage>
        <taxon>Eukaryota</taxon>
        <taxon>Metazoa</taxon>
        <taxon>Chordata</taxon>
        <taxon>Craniata</taxon>
        <taxon>Vertebrata</taxon>
        <taxon>Euteleostomi</taxon>
        <taxon>Actinopterygii</taxon>
        <taxon>Neopterygii</taxon>
        <taxon>Teleostei</taxon>
        <taxon>Clupei</taxon>
        <taxon>Clupeiformes</taxon>
        <taxon>Clupeoidei</taxon>
        <taxon>Clupeidae</taxon>
        <taxon>Clupea</taxon>
    </lineage>
</organism>
<dbReference type="Pfam" id="PF00041">
    <property type="entry name" value="fn3"/>
    <property type="match status" value="1"/>
</dbReference>
<dbReference type="AlphaFoldDB" id="A0A8M1KES2"/>
<dbReference type="Proteomes" id="UP000515152">
    <property type="component" value="Unplaced"/>
</dbReference>
<reference evidence="4" key="1">
    <citation type="submission" date="2025-08" db="UniProtKB">
        <authorList>
            <consortium name="RefSeq"/>
        </authorList>
    </citation>
    <scope>IDENTIFICATION</scope>
</reference>
<evidence type="ECO:0000259" key="2">
    <source>
        <dbReference type="PROSITE" id="PS50853"/>
    </source>
</evidence>
<keyword evidence="3" id="KW-1185">Reference proteome</keyword>
<keyword evidence="1" id="KW-0812">Transmembrane</keyword>
<dbReference type="KEGG" id="char:122128527"/>
<dbReference type="InterPro" id="IPR003961">
    <property type="entry name" value="FN3_dom"/>
</dbReference>
<dbReference type="InterPro" id="IPR053073">
    <property type="entry name" value="IL11/IL27_subunit_beta"/>
</dbReference>
<dbReference type="OrthoDB" id="8945484at2759"/>
<keyword evidence="1" id="KW-1133">Transmembrane helix</keyword>
<accession>A0A8M1KES2</accession>
<protein>
    <submittedName>
        <fullName evidence="4">Interleukin-12 receptor subunit beta-1 isoform X1</fullName>
    </submittedName>
</protein>
<proteinExistence type="predicted"/>
<gene>
    <name evidence="4" type="primary">il12rb1</name>
</gene>
<sequence>MRSRSSGLLFLEWDKPEDRRGSDYEVRYKETGHPSSTWSCKNFTTEDDKPDSLNMSVAREAAYKLQARRRAKEVRYAEWSGWSSPIYMPLQLDTPPVVTWNVTPNKKQNARVLKVSWKPPPVEASVGGLHYNLSLYNWPCAKHPHTLSTNSTEFKITITLSVVRVNIYASNNLGSSPSQNITVPAVQHLRTDCSKEMEVDKMKKKELKRICWEWYRLEDGNTQPEPAEVKNATKKKEAHITKIADMEDFVRYYYFAHMRTKSKKRPHTRYSCPVYKNESTPLVAPQNLTVVDVTSTSVKACWQPIPVPLQRGFLTHYRLCLSGVCENVPESKTCKTFRDLTPAFEYNITVAGETSMGSGPRRMVKIWTSLEDGTGQTGTQREWIIIGSLLGLSVLAACPFILIRLRNKLPAVPKPVFQLSAKYSLSSQEVQPPKEEVYVVTLEHMQKTPEALRFTPEEGRTLLQEEQVGSECEEEAKEEKQDDVMSVTNECDVTLNPDYKRQTLGIPEVTETMERTLGENEGDVTSPVYKNGLFFDVNLRVM</sequence>
<keyword evidence="4" id="KW-0675">Receptor</keyword>
<dbReference type="SMART" id="SM00060">
    <property type="entry name" value="FN3"/>
    <property type="match status" value="1"/>
</dbReference>
<name>A0A8M1KES2_CLUHA</name>
<dbReference type="PANTHER" id="PTHR48483:SF1">
    <property type="entry name" value="INTERLEUKIN-12 RECEPTOR SUBUNIT BETA-1-RELATED"/>
    <property type="match status" value="1"/>
</dbReference>
<evidence type="ECO:0000313" key="4">
    <source>
        <dbReference type="RefSeq" id="XP_042560364.1"/>
    </source>
</evidence>
<evidence type="ECO:0000256" key="1">
    <source>
        <dbReference type="SAM" id="Phobius"/>
    </source>
</evidence>
<evidence type="ECO:0000313" key="3">
    <source>
        <dbReference type="Proteomes" id="UP000515152"/>
    </source>
</evidence>